<dbReference type="PANTHER" id="PTHR10612:SF34">
    <property type="entry name" value="APOLIPOPROTEIN D"/>
    <property type="match status" value="1"/>
</dbReference>
<accession>A0ABN7RMY5</accession>
<proteinExistence type="predicted"/>
<dbReference type="SUPFAM" id="SSF50814">
    <property type="entry name" value="Lipocalins"/>
    <property type="match status" value="1"/>
</dbReference>
<dbReference type="InterPro" id="IPR000859">
    <property type="entry name" value="CUB_dom"/>
</dbReference>
<dbReference type="EMBL" id="OU015568">
    <property type="protein sequence ID" value="CAG5077693.1"/>
    <property type="molecule type" value="Genomic_DNA"/>
</dbReference>
<comment type="caution">
    <text evidence="2">Lacks conserved residue(s) required for the propagation of feature annotation.</text>
</comment>
<dbReference type="Pfam" id="PF08212">
    <property type="entry name" value="Lipocalin_2"/>
    <property type="match status" value="1"/>
</dbReference>
<dbReference type="Gene3D" id="2.60.120.290">
    <property type="entry name" value="Spermadhesin, CUB domain"/>
    <property type="match status" value="1"/>
</dbReference>
<organism evidence="4 5">
    <name type="scientific">Oikopleura dioica</name>
    <name type="common">Tunicate</name>
    <dbReference type="NCBI Taxonomy" id="34765"/>
    <lineage>
        <taxon>Eukaryota</taxon>
        <taxon>Metazoa</taxon>
        <taxon>Chordata</taxon>
        <taxon>Tunicata</taxon>
        <taxon>Appendicularia</taxon>
        <taxon>Copelata</taxon>
        <taxon>Oikopleuridae</taxon>
        <taxon>Oikopleura</taxon>
    </lineage>
</organism>
<sequence>MKLFTTIAASALANHYDSGICHDCPDTYDGECGGLITDFNTIVSPGYERGEYYDLLSCEWEIDLGDIEGFNIVPLFFDVEQDTYCSYDELIVIDGNGDEKIFCGTNSWRRRKSAGKDKKAPPRVTSSYTIKNDGFETLFVEGGKAVIRFTTDKDIREAGFHFELRKFEPTRLQIIEAHAQRIFDALADTGYGPRYQGRMEKIFAKLTTASASGEDCHEENGFGSEADGVLVFDDSDMCKLNGQVNAAINSFARRNACDGRVKMRTLAFLLAFTNAQLITWGGKCPEIPLIKDLDANAYSGAWFEQARVPDKNQGDDKCVSPIYAVKDDRNILVNNTHVIAYTDGDHHGQELQCLSGNAFVLDPDFPNKLLVTFDFGRQSFNYRNERANYWIMETNYDEYAIVMSCQNLGEFIVEYGWVMARDQNLRTNNPARYAEIYENSRSYSKVWDRDEIFLTPQTGCEYDRVTVYPE</sequence>
<feature type="domain" description="CUB" evidence="3">
    <location>
        <begin position="24"/>
        <end position="167"/>
    </location>
</feature>
<dbReference type="SMART" id="SM00042">
    <property type="entry name" value="CUB"/>
    <property type="match status" value="1"/>
</dbReference>
<dbReference type="SUPFAM" id="SSF49854">
    <property type="entry name" value="Spermadhesin, CUB domain"/>
    <property type="match status" value="1"/>
</dbReference>
<gene>
    <name evidence="4" type="ORF">OKIOD_LOCUS347</name>
</gene>
<evidence type="ECO:0000256" key="1">
    <source>
        <dbReference type="ARBA" id="ARBA00023157"/>
    </source>
</evidence>
<keyword evidence="1" id="KW-1015">Disulfide bond</keyword>
<dbReference type="PANTHER" id="PTHR10612">
    <property type="entry name" value="APOLIPOPROTEIN D"/>
    <property type="match status" value="1"/>
</dbReference>
<dbReference type="Pfam" id="PF00431">
    <property type="entry name" value="CUB"/>
    <property type="match status" value="1"/>
</dbReference>
<reference evidence="4 5" key="1">
    <citation type="submission" date="2021-04" db="EMBL/GenBank/DDBJ databases">
        <authorList>
            <person name="Bliznina A."/>
        </authorList>
    </citation>
    <scope>NUCLEOTIDE SEQUENCE [LARGE SCALE GENOMIC DNA]</scope>
</reference>
<dbReference type="InterPro" id="IPR000566">
    <property type="entry name" value="Lipocln_cytosolic_FA-bd_dom"/>
</dbReference>
<keyword evidence="5" id="KW-1185">Reference proteome</keyword>
<dbReference type="PROSITE" id="PS01180">
    <property type="entry name" value="CUB"/>
    <property type="match status" value="1"/>
</dbReference>
<evidence type="ECO:0000313" key="4">
    <source>
        <dbReference type="EMBL" id="CAG5077693.1"/>
    </source>
</evidence>
<dbReference type="CDD" id="cd00041">
    <property type="entry name" value="CUB"/>
    <property type="match status" value="1"/>
</dbReference>
<dbReference type="Proteomes" id="UP001158576">
    <property type="component" value="Chromosome PAR"/>
</dbReference>
<name>A0ABN7RMY5_OIKDI</name>
<dbReference type="Gene3D" id="2.40.128.20">
    <property type="match status" value="1"/>
</dbReference>
<evidence type="ECO:0000259" key="3">
    <source>
        <dbReference type="PROSITE" id="PS01180"/>
    </source>
</evidence>
<evidence type="ECO:0000256" key="2">
    <source>
        <dbReference type="PROSITE-ProRule" id="PRU00059"/>
    </source>
</evidence>
<dbReference type="InterPro" id="IPR012674">
    <property type="entry name" value="Calycin"/>
</dbReference>
<evidence type="ECO:0000313" key="5">
    <source>
        <dbReference type="Proteomes" id="UP001158576"/>
    </source>
</evidence>
<protein>
    <submittedName>
        <fullName evidence="4">Oidioi.mRNA.OKI2018_I69.PAR.g8789.t1.cds</fullName>
    </submittedName>
</protein>
<dbReference type="InterPro" id="IPR035914">
    <property type="entry name" value="Sperma_CUB_dom_sf"/>
</dbReference>